<dbReference type="PROSITE" id="PS00670">
    <property type="entry name" value="D_2_HYDROXYACID_DH_2"/>
    <property type="match status" value="1"/>
</dbReference>
<evidence type="ECO:0000256" key="2">
    <source>
        <dbReference type="ARBA" id="ARBA00023002"/>
    </source>
</evidence>
<dbReference type="SUPFAM" id="SSF52283">
    <property type="entry name" value="Formate/glycerate dehydrogenase catalytic domain-like"/>
    <property type="match status" value="1"/>
</dbReference>
<dbReference type="InterPro" id="IPR050857">
    <property type="entry name" value="D-2-hydroxyacid_DH"/>
</dbReference>
<dbReference type="CDD" id="cd12173">
    <property type="entry name" value="PGDH_4"/>
    <property type="match status" value="1"/>
</dbReference>
<evidence type="ECO:0000313" key="7">
    <source>
        <dbReference type="EMBL" id="MDT8899921.1"/>
    </source>
</evidence>
<keyword evidence="8" id="KW-1185">Reference proteome</keyword>
<keyword evidence="2 4" id="KW-0560">Oxidoreductase</keyword>
<dbReference type="PANTHER" id="PTHR42789">
    <property type="entry name" value="D-ISOMER SPECIFIC 2-HYDROXYACID DEHYDROGENASE FAMILY PROTEIN (AFU_ORTHOLOGUE AFUA_6G10090)"/>
    <property type="match status" value="1"/>
</dbReference>
<dbReference type="Pfam" id="PF02826">
    <property type="entry name" value="2-Hacid_dh_C"/>
    <property type="match status" value="1"/>
</dbReference>
<dbReference type="InterPro" id="IPR036291">
    <property type="entry name" value="NAD(P)-bd_dom_sf"/>
</dbReference>
<dbReference type="RefSeq" id="WP_413778486.1">
    <property type="nucleotide sequence ID" value="NZ_JAUOZS010000001.1"/>
</dbReference>
<evidence type="ECO:0000256" key="4">
    <source>
        <dbReference type="RuleBase" id="RU003719"/>
    </source>
</evidence>
<dbReference type="Pfam" id="PF00389">
    <property type="entry name" value="2-Hacid_dh"/>
    <property type="match status" value="1"/>
</dbReference>
<name>A0ABU3NSX0_9FIRM</name>
<gene>
    <name evidence="7" type="ORF">Q4T40_01475</name>
</gene>
<sequence>MNIIVTERIAEVGIYYLRENGFSVEACLGISQAELLKIVSRYDGLIVRSVTRVDEELLANAKRLKIVGRAGNGLDNIDLPACTLRGIPVVNTPAANAMSTAELAVGLIFAAFRNIPQAYRAGKANDFRRTVYSGNELHGKTAGIVGLGLIGSLVADKLKALGLKVVAYDPYIADSRFDDLKAEKCETLAELLRRADVISLHVPKTPETADLIGAAELDLCKPGVRIVSTSRAGIINERALHTALRSAHVAAAGLDILDPEPDFESAPGEQDYRHPLLELDNAIITPHMGGSTEEAEHTISMTLARLITKAFTGQPITAVNDIARLSIFR</sequence>
<accession>A0ABU3NSX0</accession>
<dbReference type="InterPro" id="IPR029753">
    <property type="entry name" value="D-isomer_DH_CS"/>
</dbReference>
<evidence type="ECO:0000313" key="8">
    <source>
        <dbReference type="Proteomes" id="UP001254848"/>
    </source>
</evidence>
<feature type="domain" description="D-isomer specific 2-hydroxyacid dehydrogenase catalytic" evidence="5">
    <location>
        <begin position="3"/>
        <end position="319"/>
    </location>
</feature>
<evidence type="ECO:0000256" key="3">
    <source>
        <dbReference type="ARBA" id="ARBA00023027"/>
    </source>
</evidence>
<organism evidence="7 8">
    <name type="scientific">Anaeroselena agilis</name>
    <dbReference type="NCBI Taxonomy" id="3063788"/>
    <lineage>
        <taxon>Bacteria</taxon>
        <taxon>Bacillati</taxon>
        <taxon>Bacillota</taxon>
        <taxon>Negativicutes</taxon>
        <taxon>Acetonemataceae</taxon>
        <taxon>Anaeroselena</taxon>
    </lineage>
</organism>
<reference evidence="7 8" key="1">
    <citation type="submission" date="2023-07" db="EMBL/GenBank/DDBJ databases">
        <title>The novel representative of Negativicutes class, Anaeroselena agilis gen. nov. sp. nov.</title>
        <authorList>
            <person name="Prokofeva M.I."/>
            <person name="Elcheninov A.G."/>
            <person name="Klyukina A."/>
            <person name="Kublanov I.V."/>
            <person name="Frolov E.N."/>
            <person name="Podosokorskaya O.A."/>
        </authorList>
    </citation>
    <scope>NUCLEOTIDE SEQUENCE [LARGE SCALE GENOMIC DNA]</scope>
    <source>
        <strain evidence="7 8">4137-cl</strain>
    </source>
</reference>
<protein>
    <submittedName>
        <fullName evidence="7">Hydroxyacid dehydrogenase</fullName>
    </submittedName>
</protein>
<dbReference type="InterPro" id="IPR006139">
    <property type="entry name" value="D-isomer_2_OHA_DH_cat_dom"/>
</dbReference>
<comment type="similarity">
    <text evidence="1 4">Belongs to the D-isomer specific 2-hydroxyacid dehydrogenase family.</text>
</comment>
<evidence type="ECO:0000259" key="5">
    <source>
        <dbReference type="Pfam" id="PF00389"/>
    </source>
</evidence>
<dbReference type="Proteomes" id="UP001254848">
    <property type="component" value="Unassembled WGS sequence"/>
</dbReference>
<comment type="caution">
    <text evidence="7">The sequence shown here is derived from an EMBL/GenBank/DDBJ whole genome shotgun (WGS) entry which is preliminary data.</text>
</comment>
<proteinExistence type="inferred from homology"/>
<dbReference type="InterPro" id="IPR006140">
    <property type="entry name" value="D-isomer_DH_NAD-bd"/>
</dbReference>
<dbReference type="PANTHER" id="PTHR42789:SF1">
    <property type="entry name" value="D-ISOMER SPECIFIC 2-HYDROXYACID DEHYDROGENASE FAMILY PROTEIN (AFU_ORTHOLOGUE AFUA_6G10090)"/>
    <property type="match status" value="1"/>
</dbReference>
<keyword evidence="3" id="KW-0520">NAD</keyword>
<dbReference type="SUPFAM" id="SSF51735">
    <property type="entry name" value="NAD(P)-binding Rossmann-fold domains"/>
    <property type="match status" value="1"/>
</dbReference>
<dbReference type="Gene3D" id="3.40.50.720">
    <property type="entry name" value="NAD(P)-binding Rossmann-like Domain"/>
    <property type="match status" value="2"/>
</dbReference>
<evidence type="ECO:0000256" key="1">
    <source>
        <dbReference type="ARBA" id="ARBA00005854"/>
    </source>
</evidence>
<feature type="domain" description="D-isomer specific 2-hydroxyacid dehydrogenase NAD-binding" evidence="6">
    <location>
        <begin position="105"/>
        <end position="289"/>
    </location>
</feature>
<dbReference type="EMBL" id="JAUOZS010000001">
    <property type="protein sequence ID" value="MDT8899921.1"/>
    <property type="molecule type" value="Genomic_DNA"/>
</dbReference>
<evidence type="ECO:0000259" key="6">
    <source>
        <dbReference type="Pfam" id="PF02826"/>
    </source>
</evidence>